<dbReference type="RefSeq" id="WP_206962723.1">
    <property type="nucleotide sequence ID" value="NZ_BAAAJJ010000007.1"/>
</dbReference>
<gene>
    <name evidence="2" type="ORF">J0695_16035</name>
</gene>
<feature type="domain" description="Cyclic nucleotide-binding" evidence="1">
    <location>
        <begin position="7"/>
        <end position="76"/>
    </location>
</feature>
<evidence type="ECO:0000313" key="3">
    <source>
        <dbReference type="Proteomes" id="UP000664167"/>
    </source>
</evidence>
<name>A0A939F7E4_9ACTN</name>
<evidence type="ECO:0000313" key="2">
    <source>
        <dbReference type="EMBL" id="MBO0513298.1"/>
    </source>
</evidence>
<dbReference type="Proteomes" id="UP000664167">
    <property type="component" value="Unassembled WGS sequence"/>
</dbReference>
<dbReference type="EMBL" id="JAFLRJ010000146">
    <property type="protein sequence ID" value="MBO0513298.1"/>
    <property type="molecule type" value="Genomic_DNA"/>
</dbReference>
<reference evidence="2" key="1">
    <citation type="submission" date="2021-03" db="EMBL/GenBank/DDBJ databases">
        <title>Streptomyces poriferae sp. nov., a novel marine sponge-derived Actinobacteria species with anti-MRSA activity.</title>
        <authorList>
            <person name="Sandoval-Powers M."/>
            <person name="Kralova S."/>
            <person name="Nguyen G.-S."/>
            <person name="Fawwal D."/>
            <person name="Degnes K."/>
            <person name="Klinkenberg G."/>
            <person name="Sletta H."/>
            <person name="Wentzel A."/>
            <person name="Liles M.R."/>
        </authorList>
    </citation>
    <scope>NUCLEOTIDE SEQUENCE</scope>
    <source>
        <strain evidence="2">DSM 41794</strain>
    </source>
</reference>
<evidence type="ECO:0000259" key="1">
    <source>
        <dbReference type="PROSITE" id="PS50042"/>
    </source>
</evidence>
<organism evidence="2 3">
    <name type="scientific">Streptomyces beijiangensis</name>
    <dbReference type="NCBI Taxonomy" id="163361"/>
    <lineage>
        <taxon>Bacteria</taxon>
        <taxon>Bacillati</taxon>
        <taxon>Actinomycetota</taxon>
        <taxon>Actinomycetes</taxon>
        <taxon>Kitasatosporales</taxon>
        <taxon>Streptomycetaceae</taxon>
        <taxon>Streptomyces</taxon>
    </lineage>
</organism>
<dbReference type="InterPro" id="IPR000595">
    <property type="entry name" value="cNMP-bd_dom"/>
</dbReference>
<dbReference type="AlphaFoldDB" id="A0A939F7E4"/>
<dbReference type="CDD" id="cd00038">
    <property type="entry name" value="CAP_ED"/>
    <property type="match status" value="1"/>
</dbReference>
<keyword evidence="3" id="KW-1185">Reference proteome</keyword>
<sequence>MSVMTSILSGLPTEYRARMAELAQEVSFPARTRLFSEGQHADRFWVVRFGSVALDMHVPGRPAAVIETLGPGQLVGWSWLFAPHVWQLGATTLRQVGAAEFDAAGVRDACRRDPEMEAAVGLWVAQVLAHRLHAARIRLLDLYGPAGSGPQH</sequence>
<proteinExistence type="predicted"/>
<dbReference type="PROSITE" id="PS50042">
    <property type="entry name" value="CNMP_BINDING_3"/>
    <property type="match status" value="1"/>
</dbReference>
<comment type="caution">
    <text evidence="2">The sequence shown here is derived from an EMBL/GenBank/DDBJ whole genome shotgun (WGS) entry which is preliminary data.</text>
</comment>
<dbReference type="Gene3D" id="2.60.120.10">
    <property type="entry name" value="Jelly Rolls"/>
    <property type="match status" value="1"/>
</dbReference>
<dbReference type="InterPro" id="IPR018490">
    <property type="entry name" value="cNMP-bd_dom_sf"/>
</dbReference>
<protein>
    <submittedName>
        <fullName evidence="2">Cyclic nucleotide-binding domain-containing protein</fullName>
    </submittedName>
</protein>
<dbReference type="InterPro" id="IPR014710">
    <property type="entry name" value="RmlC-like_jellyroll"/>
</dbReference>
<dbReference type="Pfam" id="PF00027">
    <property type="entry name" value="cNMP_binding"/>
    <property type="match status" value="1"/>
</dbReference>
<dbReference type="SUPFAM" id="SSF51206">
    <property type="entry name" value="cAMP-binding domain-like"/>
    <property type="match status" value="1"/>
</dbReference>
<accession>A0A939F7E4</accession>